<accession>A0ABS1J221</accession>
<protein>
    <submittedName>
        <fullName evidence="6">Fused MFS/spermidine synthase</fullName>
    </submittedName>
</protein>
<evidence type="ECO:0000256" key="3">
    <source>
        <dbReference type="ARBA" id="ARBA00023115"/>
    </source>
</evidence>
<dbReference type="NCBIfam" id="NF037959">
    <property type="entry name" value="MFS_SpdSyn"/>
    <property type="match status" value="1"/>
</dbReference>
<feature type="active site" description="Proton acceptor" evidence="4">
    <location>
        <position position="162"/>
    </location>
</feature>
<sequence length="248" mass="28408">MVSFRHLFDNGKVIHTASCYGNNDLEVVEKTEDGEAIRLLLVNGARESATYIDKTHRNDLVFRYAIGFNDVFEINKNLKDCLLLGGAGFSYPKYFISRFPEKTLDVVEIDEVMVNVAFKYFYLDELYDEYDLYENERLKIYVMDGLKFLSTMLKSYDVIFNDAYISDSPAEGLMSYEAISLIKERLNPGGIYVANMITAMAGESAYPLFSILANLKQIFKYTRFCKCRNDIPANEKQNCLIFASDSPI</sequence>
<organism evidence="6 7">
    <name type="scientific">Catonella massiliensis</name>
    <dbReference type="NCBI Taxonomy" id="2799636"/>
    <lineage>
        <taxon>Bacteria</taxon>
        <taxon>Bacillati</taxon>
        <taxon>Bacillota</taxon>
        <taxon>Clostridia</taxon>
        <taxon>Lachnospirales</taxon>
        <taxon>Lachnospiraceae</taxon>
        <taxon>Catonella</taxon>
    </lineage>
</organism>
<dbReference type="PANTHER" id="PTHR43317:SF1">
    <property type="entry name" value="THERMOSPERMINE SYNTHASE ACAULIS5"/>
    <property type="match status" value="1"/>
</dbReference>
<feature type="domain" description="PABS" evidence="5">
    <location>
        <begin position="1"/>
        <end position="245"/>
    </location>
</feature>
<evidence type="ECO:0000256" key="4">
    <source>
        <dbReference type="PROSITE-ProRule" id="PRU00354"/>
    </source>
</evidence>
<dbReference type="PROSITE" id="PS51006">
    <property type="entry name" value="PABS_2"/>
    <property type="match status" value="1"/>
</dbReference>
<name>A0ABS1J221_9FIRM</name>
<dbReference type="SUPFAM" id="SSF53335">
    <property type="entry name" value="S-adenosyl-L-methionine-dependent methyltransferases"/>
    <property type="match status" value="1"/>
</dbReference>
<dbReference type="RefSeq" id="WP_208429636.1">
    <property type="nucleotide sequence ID" value="NZ_JAEPRJ010000001.1"/>
</dbReference>
<evidence type="ECO:0000313" key="6">
    <source>
        <dbReference type="EMBL" id="MBK5898204.1"/>
    </source>
</evidence>
<gene>
    <name evidence="6" type="ORF">JJN12_10515</name>
</gene>
<evidence type="ECO:0000313" key="7">
    <source>
        <dbReference type="Proteomes" id="UP000604730"/>
    </source>
</evidence>
<dbReference type="PANTHER" id="PTHR43317">
    <property type="entry name" value="THERMOSPERMINE SYNTHASE ACAULIS5"/>
    <property type="match status" value="1"/>
</dbReference>
<proteinExistence type="inferred from homology"/>
<dbReference type="EMBL" id="JAEPRJ010000001">
    <property type="protein sequence ID" value="MBK5898204.1"/>
    <property type="molecule type" value="Genomic_DNA"/>
</dbReference>
<dbReference type="CDD" id="cd02440">
    <property type="entry name" value="AdoMet_MTases"/>
    <property type="match status" value="1"/>
</dbReference>
<keyword evidence="3 4" id="KW-0620">Polyamine biosynthesis</keyword>
<keyword evidence="7" id="KW-1185">Reference proteome</keyword>
<comment type="caution">
    <text evidence="6">The sequence shown here is derived from an EMBL/GenBank/DDBJ whole genome shotgun (WGS) entry which is preliminary data.</text>
</comment>
<dbReference type="InterPro" id="IPR029063">
    <property type="entry name" value="SAM-dependent_MTases_sf"/>
</dbReference>
<dbReference type="InterPro" id="IPR030374">
    <property type="entry name" value="PABS"/>
</dbReference>
<evidence type="ECO:0000259" key="5">
    <source>
        <dbReference type="PROSITE" id="PS51006"/>
    </source>
</evidence>
<evidence type="ECO:0000256" key="1">
    <source>
        <dbReference type="ARBA" id="ARBA00007867"/>
    </source>
</evidence>
<dbReference type="Proteomes" id="UP000604730">
    <property type="component" value="Unassembled WGS sequence"/>
</dbReference>
<reference evidence="6 7" key="1">
    <citation type="submission" date="2021-01" db="EMBL/GenBank/DDBJ databases">
        <title>Isolation and description of Catonella massiliensis sp. nov., a novel Catonella species, isolated from a stable periodontitis subject.</title>
        <authorList>
            <person name="Antezack A."/>
            <person name="Boxberger M."/>
            <person name="La Scola B."/>
            <person name="Monnet-Corti V."/>
        </authorList>
    </citation>
    <scope>NUCLEOTIDE SEQUENCE [LARGE SCALE GENOMIC DNA]</scope>
    <source>
        <strain evidence="6 7">Marseille-Q4567</strain>
    </source>
</reference>
<comment type="similarity">
    <text evidence="1">Belongs to the spermidine/spermine synthase family.</text>
</comment>
<keyword evidence="2 4" id="KW-0808">Transferase</keyword>
<dbReference type="Pfam" id="PF01564">
    <property type="entry name" value="Spermine_synth"/>
    <property type="match status" value="1"/>
</dbReference>
<evidence type="ECO:0000256" key="2">
    <source>
        <dbReference type="ARBA" id="ARBA00022679"/>
    </source>
</evidence>
<dbReference type="Gene3D" id="3.40.50.150">
    <property type="entry name" value="Vaccinia Virus protein VP39"/>
    <property type="match status" value="1"/>
</dbReference>